<evidence type="ECO:0000259" key="3">
    <source>
        <dbReference type="SMART" id="SM00460"/>
    </source>
</evidence>
<dbReference type="Pfam" id="PF01841">
    <property type="entry name" value="Transglut_core"/>
    <property type="match status" value="1"/>
</dbReference>
<dbReference type="Pfam" id="PF13559">
    <property type="entry name" value="DUF4129"/>
    <property type="match status" value="1"/>
</dbReference>
<feature type="transmembrane region" description="Helical" evidence="2">
    <location>
        <begin position="158"/>
        <end position="175"/>
    </location>
</feature>
<reference evidence="4 5" key="1">
    <citation type="journal article" date="2019" name="Int. J. Syst. Evol. Microbiol.">
        <title>The Global Catalogue of Microorganisms (GCM) 10K type strain sequencing project: providing services to taxonomists for standard genome sequencing and annotation.</title>
        <authorList>
            <consortium name="The Broad Institute Genomics Platform"/>
            <consortium name="The Broad Institute Genome Sequencing Center for Infectious Disease"/>
            <person name="Wu L."/>
            <person name="Ma J."/>
        </authorList>
    </citation>
    <scope>NUCLEOTIDE SEQUENCE [LARGE SCALE GENOMIC DNA]</scope>
    <source>
        <strain evidence="4 5">JCM 16117</strain>
    </source>
</reference>
<evidence type="ECO:0000256" key="2">
    <source>
        <dbReference type="SAM" id="Phobius"/>
    </source>
</evidence>
<dbReference type="InterPro" id="IPR002931">
    <property type="entry name" value="Transglutaminase-like"/>
</dbReference>
<dbReference type="PANTHER" id="PTHR42736">
    <property type="entry name" value="PROTEIN-GLUTAMINE GAMMA-GLUTAMYLTRANSFERASE"/>
    <property type="match status" value="1"/>
</dbReference>
<dbReference type="Gene3D" id="3.10.620.30">
    <property type="match status" value="1"/>
</dbReference>
<feature type="compositionally biased region" description="Low complexity" evidence="1">
    <location>
        <begin position="576"/>
        <end position="588"/>
    </location>
</feature>
<dbReference type="InterPro" id="IPR038765">
    <property type="entry name" value="Papain-like_cys_pep_sf"/>
</dbReference>
<organism evidence="4 5">
    <name type="scientific">Herbiconiux moechotypicola</name>
    <dbReference type="NCBI Taxonomy" id="637393"/>
    <lineage>
        <taxon>Bacteria</taxon>
        <taxon>Bacillati</taxon>
        <taxon>Actinomycetota</taxon>
        <taxon>Actinomycetes</taxon>
        <taxon>Micrococcales</taxon>
        <taxon>Microbacteriaceae</taxon>
        <taxon>Herbiconiux</taxon>
    </lineage>
</organism>
<dbReference type="Proteomes" id="UP001500929">
    <property type="component" value="Unassembled WGS sequence"/>
</dbReference>
<protein>
    <submittedName>
        <fullName evidence="4">DUF3488 and transglutaminase-like domain-containing protein</fullName>
    </submittedName>
</protein>
<dbReference type="PANTHER" id="PTHR42736:SF1">
    <property type="entry name" value="PROTEIN-GLUTAMINE GAMMA-GLUTAMYLTRANSFERASE"/>
    <property type="match status" value="1"/>
</dbReference>
<evidence type="ECO:0000313" key="4">
    <source>
        <dbReference type="EMBL" id="GAA2222455.1"/>
    </source>
</evidence>
<gene>
    <name evidence="4" type="ORF">GCM10009851_01520</name>
</gene>
<keyword evidence="2" id="KW-0472">Membrane</keyword>
<sequence length="770" mass="80821">MLVAVAIGAALAGLAPLLQGVDWWFQVMAMVIVLLGVSSVLRAVGAPENLAVGASASVWAVTVIVLYAGGTLWGVVPTLATVNDLLSDLGAAGTSIAVQEVPAVADGPITQLMVMAVGLIAVISDALATGLRAPVLSGAGPLAVLLVAPIVRRSEPDVVVYVIVAASMLLLVWWVPRIGRGPAVGSLNLSAPVRASVPPRRERASRLARGRNGVLALGLGAASVGAMLVVPQVTPGLMADDLADDSDGSLFPSVYSTGVDPTIQLGRDLRRSDPVLSLTYSTTSEEGLYLRMVTLADFSGGTWEPEQPYSGRGYDGGEFGTPPGLATDVPVTETETSVSIAALRSDWLPLPYPTSRVDGLEGGWLLAPSTFTVSDLRGDTRGANYEVTALDVEPTADQLAQAGATVPDAVRASLELPTDLDPVIAGTAASVTAGAATPYDRAVALQEYFRSDQFEYSLTAPVDGGFDGDNVEAIVAFLQAKSGYCVHYAASMAVMARTLGIPSRIAVGYAPGRTADSTTEGRAVYEVYTDQLHSWPELYFEGVGWLPFEPTPGLDFTPPDYSLPDYAQSSTGQGITTPAPSSTSTAAPDRADVDPGSVAGVQTPEQLALSQLRGWGGFAAVLGGVAVIVLAPWFVRSSIRRRRLQRLATDPMPATLAWLEWEDELDDHRIERSAGETVHTLGRRLDADLPLPEQSLQRLAAAVEREQYAPPALDDTDARAALRADLQALLAAVHAVGSAGDRARARLLPLSLWRRTRESLASTRGRPTAS</sequence>
<accession>A0ABN3D705</accession>
<comment type="caution">
    <text evidence="4">The sequence shown here is derived from an EMBL/GenBank/DDBJ whole genome shotgun (WGS) entry which is preliminary data.</text>
</comment>
<keyword evidence="2" id="KW-1133">Transmembrane helix</keyword>
<evidence type="ECO:0000313" key="5">
    <source>
        <dbReference type="Proteomes" id="UP001500929"/>
    </source>
</evidence>
<feature type="region of interest" description="Disordered" evidence="1">
    <location>
        <begin position="567"/>
        <end position="599"/>
    </location>
</feature>
<feature type="transmembrane region" description="Helical" evidence="2">
    <location>
        <begin position="615"/>
        <end position="635"/>
    </location>
</feature>
<proteinExistence type="predicted"/>
<dbReference type="EMBL" id="BAAAQY010000001">
    <property type="protein sequence ID" value="GAA2222455.1"/>
    <property type="molecule type" value="Genomic_DNA"/>
</dbReference>
<dbReference type="Pfam" id="PF11992">
    <property type="entry name" value="TgpA_N"/>
    <property type="match status" value="1"/>
</dbReference>
<dbReference type="SUPFAM" id="SSF54001">
    <property type="entry name" value="Cysteine proteinases"/>
    <property type="match status" value="1"/>
</dbReference>
<name>A0ABN3D705_9MICO</name>
<dbReference type="InterPro" id="IPR021878">
    <property type="entry name" value="TgpA_N"/>
</dbReference>
<feature type="domain" description="Transglutaminase-like" evidence="3">
    <location>
        <begin position="477"/>
        <end position="552"/>
    </location>
</feature>
<dbReference type="InterPro" id="IPR052901">
    <property type="entry name" value="Bact_TGase-like"/>
</dbReference>
<dbReference type="InterPro" id="IPR025403">
    <property type="entry name" value="TgpA-like_C"/>
</dbReference>
<keyword evidence="5" id="KW-1185">Reference proteome</keyword>
<evidence type="ECO:0000256" key="1">
    <source>
        <dbReference type="SAM" id="MobiDB-lite"/>
    </source>
</evidence>
<feature type="transmembrane region" description="Helical" evidence="2">
    <location>
        <begin position="135"/>
        <end position="152"/>
    </location>
</feature>
<feature type="transmembrane region" description="Helical" evidence="2">
    <location>
        <begin position="24"/>
        <end position="44"/>
    </location>
</feature>
<dbReference type="SMART" id="SM00460">
    <property type="entry name" value="TGc"/>
    <property type="match status" value="1"/>
</dbReference>
<keyword evidence="2" id="KW-0812">Transmembrane</keyword>
<feature type="transmembrane region" description="Helical" evidence="2">
    <location>
        <begin position="56"/>
        <end position="76"/>
    </location>
</feature>